<dbReference type="EMBL" id="JAAEDH010000011">
    <property type="protein sequence ID" value="MBR0655593.1"/>
    <property type="molecule type" value="Genomic_DNA"/>
</dbReference>
<dbReference type="InterPro" id="IPR013691">
    <property type="entry name" value="MeTrfase_14"/>
</dbReference>
<dbReference type="Gene3D" id="3.40.50.150">
    <property type="entry name" value="Vaccinia Virus protein VP39"/>
    <property type="match status" value="1"/>
</dbReference>
<sequence length="410" mass="44847">MKSTLCRACGAPLTRSFVDLGMSPLANSFVPLDRAEEGETFYPLHAKVCEACHLVQLAEFEEPRKIFSDDYAYFSSFSASWLTHAERYCAAMTARFGLAADAHVAEVASNDGYLLQYFARDGKRVTGIEPAANCAAAAEARGVHTEILFFGTETGREIAARRGQASLIAANNVLAHVPDIHDFLGGFRELLLPEGVATFEFPHLLSLMRHNQFDTIYHEHFSYLALGPITKVLAAQRLRMFDVERLTTHGGSLRLFVCHAGAAHVQTPAVAALAAEEHAEGLDDLARYDAFAPKVVAIKCAVLDFLIAARREGKTVAAYGAAAKGNTLLNYCGIGPDFIAFAVDRNPVKQNTLLPGTRIPVFGVEAVAERKPDYLMILPWNLRDEVAQQMSGIRDWGGRFVTAIPQVEVF</sequence>
<dbReference type="Gene3D" id="6.20.50.110">
    <property type="entry name" value="Methyltransferase, zinc-binding domain"/>
    <property type="match status" value="1"/>
</dbReference>
<dbReference type="InterPro" id="IPR038576">
    <property type="entry name" value="Methyltransf_Zn-bd_dom_put_sf"/>
</dbReference>
<dbReference type="Pfam" id="PF13489">
    <property type="entry name" value="Methyltransf_23"/>
    <property type="match status" value="1"/>
</dbReference>
<dbReference type="PANTHER" id="PTHR43861">
    <property type="entry name" value="TRANS-ACONITATE 2-METHYLTRANSFERASE-RELATED"/>
    <property type="match status" value="1"/>
</dbReference>
<evidence type="ECO:0000313" key="4">
    <source>
        <dbReference type="Proteomes" id="UP001196068"/>
    </source>
</evidence>
<keyword evidence="3" id="KW-0489">Methyltransferase</keyword>
<dbReference type="SUPFAM" id="SSF53335">
    <property type="entry name" value="S-adenosyl-L-methionine-dependent methyltransferases"/>
    <property type="match status" value="1"/>
</dbReference>
<reference evidence="3" key="2">
    <citation type="journal article" date="2021" name="Syst. Appl. Microbiol.">
        <title>Roseomonas hellenica sp. nov., isolated from roots of wild-growing Alkanna tinctoria.</title>
        <authorList>
            <person name="Rat A."/>
            <person name="Naranjo H.D."/>
            <person name="Lebbe L."/>
            <person name="Cnockaert M."/>
            <person name="Krigas N."/>
            <person name="Grigoriadou K."/>
            <person name="Maloupa E."/>
            <person name="Willems A."/>
        </authorList>
    </citation>
    <scope>NUCLEOTIDE SEQUENCE</scope>
    <source>
        <strain evidence="3">LMG 28251</strain>
    </source>
</reference>
<reference evidence="3" key="1">
    <citation type="submission" date="2020-01" db="EMBL/GenBank/DDBJ databases">
        <authorList>
            <person name="Rat A."/>
        </authorList>
    </citation>
    <scope>NUCLEOTIDE SEQUENCE</scope>
    <source>
        <strain evidence="3">LMG 28251</strain>
    </source>
</reference>
<feature type="domain" description="C-methyltransferase" evidence="2">
    <location>
        <begin position="248"/>
        <end position="405"/>
    </location>
</feature>
<dbReference type="AlphaFoldDB" id="A0AAF1K2G3"/>
<keyword evidence="4" id="KW-1185">Reference proteome</keyword>
<dbReference type="RefSeq" id="WP_211874432.1">
    <property type="nucleotide sequence ID" value="NZ_JAAEDH010000011.1"/>
</dbReference>
<evidence type="ECO:0000259" key="2">
    <source>
        <dbReference type="Pfam" id="PF08484"/>
    </source>
</evidence>
<evidence type="ECO:0000259" key="1">
    <source>
        <dbReference type="Pfam" id="PF08421"/>
    </source>
</evidence>
<dbReference type="Pfam" id="PF08484">
    <property type="entry name" value="Methyltransf_14"/>
    <property type="match status" value="1"/>
</dbReference>
<dbReference type="Gene3D" id="6.10.250.3100">
    <property type="match status" value="1"/>
</dbReference>
<dbReference type="GO" id="GO:0008168">
    <property type="term" value="F:methyltransferase activity"/>
    <property type="evidence" value="ECO:0007669"/>
    <property type="project" value="UniProtKB-KW"/>
</dbReference>
<dbReference type="InterPro" id="IPR029063">
    <property type="entry name" value="SAM-dependent_MTases_sf"/>
</dbReference>
<dbReference type="Gene3D" id="3.40.50.720">
    <property type="entry name" value="NAD(P)-binding Rossmann-like Domain"/>
    <property type="match status" value="1"/>
</dbReference>
<protein>
    <submittedName>
        <fullName evidence="3">Class I SAM-dependent methyltransferase</fullName>
    </submittedName>
</protein>
<dbReference type="GO" id="GO:0032259">
    <property type="term" value="P:methylation"/>
    <property type="evidence" value="ECO:0007669"/>
    <property type="project" value="UniProtKB-KW"/>
</dbReference>
<keyword evidence="3" id="KW-0808">Transferase</keyword>
<name>A0AAF1K2G3_9PROT</name>
<dbReference type="Proteomes" id="UP001196068">
    <property type="component" value="Unassembled WGS sequence"/>
</dbReference>
<dbReference type="PANTHER" id="PTHR43861:SF5">
    <property type="entry name" value="BLL5978 PROTEIN"/>
    <property type="match status" value="1"/>
</dbReference>
<feature type="domain" description="Methyltransferase putative zinc binding" evidence="1">
    <location>
        <begin position="6"/>
        <end position="67"/>
    </location>
</feature>
<organism evidence="3 4">
    <name type="scientific">Plastoroseomonas arctica</name>
    <dbReference type="NCBI Taxonomy" id="1509237"/>
    <lineage>
        <taxon>Bacteria</taxon>
        <taxon>Pseudomonadati</taxon>
        <taxon>Pseudomonadota</taxon>
        <taxon>Alphaproteobacteria</taxon>
        <taxon>Acetobacterales</taxon>
        <taxon>Acetobacteraceae</taxon>
        <taxon>Plastoroseomonas</taxon>
    </lineage>
</organism>
<accession>A0AAF1K2G3</accession>
<dbReference type="Pfam" id="PF08421">
    <property type="entry name" value="Methyltransf_13"/>
    <property type="match status" value="1"/>
</dbReference>
<comment type="caution">
    <text evidence="3">The sequence shown here is derived from an EMBL/GenBank/DDBJ whole genome shotgun (WGS) entry which is preliminary data.</text>
</comment>
<proteinExistence type="predicted"/>
<dbReference type="InterPro" id="IPR013630">
    <property type="entry name" value="Methyltransf_Zn-bd_dom_put"/>
</dbReference>
<evidence type="ECO:0000313" key="3">
    <source>
        <dbReference type="EMBL" id="MBR0655593.1"/>
    </source>
</evidence>
<gene>
    <name evidence="3" type="ORF">GXW79_10930</name>
</gene>